<evidence type="ECO:0000313" key="4">
    <source>
        <dbReference type="Proteomes" id="UP001341281"/>
    </source>
</evidence>
<keyword evidence="4" id="KW-1185">Reference proteome</keyword>
<keyword evidence="1" id="KW-1133">Transmembrane helix</keyword>
<dbReference type="AlphaFoldDB" id="A0AAQ3WLK3"/>
<feature type="transmembrane region" description="Helical" evidence="1">
    <location>
        <begin position="72"/>
        <end position="94"/>
    </location>
</feature>
<sequence length="252" mass="27211">MLMLLRRLAASSPSGTASIATLPSGSSGSAAASQFSAQGPPAYVRLLTDHGCRVILDSTFAMFGIVTRVTRLVPALVVVTLAVFGSLTGFDFLPPRPRFDGSALAASSTSSFAQWHHRLLPLFVGAFHLSLFLARRLIILIFGFLVVFAVLFAPRERTKLTAQSVECVFLGYSAEHKGYRCWDPVGRRIRISRDVVFDESRPFYPRPSSDASLASLVDPLSFLFIPDTAIAHRPSLLIPSSTVSSSGIVPPS</sequence>
<accession>A0AAQ3WLK3</accession>
<organism evidence="3 4">
    <name type="scientific">Paspalum notatum var. saurae</name>
    <dbReference type="NCBI Taxonomy" id="547442"/>
    <lineage>
        <taxon>Eukaryota</taxon>
        <taxon>Viridiplantae</taxon>
        <taxon>Streptophyta</taxon>
        <taxon>Embryophyta</taxon>
        <taxon>Tracheophyta</taxon>
        <taxon>Spermatophyta</taxon>
        <taxon>Magnoliopsida</taxon>
        <taxon>Liliopsida</taxon>
        <taxon>Poales</taxon>
        <taxon>Poaceae</taxon>
        <taxon>PACMAD clade</taxon>
        <taxon>Panicoideae</taxon>
        <taxon>Andropogonodae</taxon>
        <taxon>Paspaleae</taxon>
        <taxon>Paspalinae</taxon>
        <taxon>Paspalum</taxon>
    </lineage>
</organism>
<evidence type="ECO:0000313" key="3">
    <source>
        <dbReference type="EMBL" id="WVZ65811.1"/>
    </source>
</evidence>
<feature type="transmembrane region" description="Helical" evidence="1">
    <location>
        <begin position="137"/>
        <end position="154"/>
    </location>
</feature>
<dbReference type="Proteomes" id="UP001341281">
    <property type="component" value="Chromosome 03"/>
</dbReference>
<dbReference type="InterPro" id="IPR057670">
    <property type="entry name" value="SH3_retrovirus"/>
</dbReference>
<reference evidence="3 4" key="1">
    <citation type="submission" date="2024-02" db="EMBL/GenBank/DDBJ databases">
        <title>High-quality chromosome-scale genome assembly of Pensacola bahiagrass (Paspalum notatum Flugge var. saurae).</title>
        <authorList>
            <person name="Vega J.M."/>
            <person name="Podio M."/>
            <person name="Orjuela J."/>
            <person name="Siena L.A."/>
            <person name="Pessino S.C."/>
            <person name="Combes M.C."/>
            <person name="Mariac C."/>
            <person name="Albertini E."/>
            <person name="Pupilli F."/>
            <person name="Ortiz J.P.A."/>
            <person name="Leblanc O."/>
        </authorList>
    </citation>
    <scope>NUCLEOTIDE SEQUENCE [LARGE SCALE GENOMIC DNA]</scope>
    <source>
        <strain evidence="3">R1</strain>
        <tissue evidence="3">Leaf</tissue>
    </source>
</reference>
<keyword evidence="1" id="KW-0472">Membrane</keyword>
<evidence type="ECO:0000256" key="1">
    <source>
        <dbReference type="SAM" id="Phobius"/>
    </source>
</evidence>
<protein>
    <recommendedName>
        <fullName evidence="2">Retroviral polymerase SH3-like domain-containing protein</fullName>
    </recommendedName>
</protein>
<keyword evidence="1" id="KW-0812">Transmembrane</keyword>
<name>A0AAQ3WLK3_PASNO</name>
<dbReference type="EMBL" id="CP144747">
    <property type="protein sequence ID" value="WVZ65811.1"/>
    <property type="molecule type" value="Genomic_DNA"/>
</dbReference>
<feature type="domain" description="Retroviral polymerase SH3-like" evidence="2">
    <location>
        <begin position="154"/>
        <end position="208"/>
    </location>
</feature>
<evidence type="ECO:0000259" key="2">
    <source>
        <dbReference type="Pfam" id="PF25597"/>
    </source>
</evidence>
<dbReference type="Pfam" id="PF25597">
    <property type="entry name" value="SH3_retrovirus"/>
    <property type="match status" value="1"/>
</dbReference>
<proteinExistence type="predicted"/>
<gene>
    <name evidence="3" type="ORF">U9M48_015115</name>
</gene>